<reference evidence="14 15" key="1">
    <citation type="submission" date="2024-02" db="EMBL/GenBank/DDBJ databases">
        <title>Bacterial strain from lacustrine sediment.</title>
        <authorList>
            <person name="Petit C."/>
            <person name="Fadhlaoui K."/>
        </authorList>
    </citation>
    <scope>NUCLEOTIDE SEQUENCE [LARGE SCALE GENOMIC DNA]</scope>
    <source>
        <strain evidence="14 15">IPX-CK</strain>
    </source>
</reference>
<keyword evidence="5" id="KW-0479">Metal-binding</keyword>
<keyword evidence="15" id="KW-1185">Reference proteome</keyword>
<evidence type="ECO:0000256" key="5">
    <source>
        <dbReference type="ARBA" id="ARBA00022723"/>
    </source>
</evidence>
<keyword evidence="4" id="KW-0540">Nuclease</keyword>
<evidence type="ECO:0000256" key="6">
    <source>
        <dbReference type="ARBA" id="ARBA00022759"/>
    </source>
</evidence>
<dbReference type="InterPro" id="IPR011856">
    <property type="entry name" value="tRNA_endonuc-like_dom_sf"/>
</dbReference>
<sequence length="180" mass="20938">MNNIAKNPGKIFEDSFVNSVPSHVLVKRLNDGASSWNGGSGTRFTATNECDFIMFDDTTRTFYGLELKSTIGSLTYWREDFEDKEKKCSFNIKKNQIKGLEKWSNHVGVFGFIFNFRSKSNKTYFVDINDFIGYTNMLSKKSININDVLLMNPFEIESTLLRTNYRYNLKNFFNNNYIPM</sequence>
<dbReference type="InterPro" id="IPR011335">
    <property type="entry name" value="Restrct_endonuc-II-like"/>
</dbReference>
<accession>A0ABZ3F2R5</accession>
<dbReference type="EMBL" id="CP146256">
    <property type="protein sequence ID" value="XAH75822.1"/>
    <property type="molecule type" value="Genomic_DNA"/>
</dbReference>
<keyword evidence="8" id="KW-0378">Hydrolase</keyword>
<comment type="similarity">
    <text evidence="12">Belongs to the RecU family.</text>
</comment>
<evidence type="ECO:0000256" key="7">
    <source>
        <dbReference type="ARBA" id="ARBA00022763"/>
    </source>
</evidence>
<evidence type="ECO:0000313" key="15">
    <source>
        <dbReference type="Proteomes" id="UP001451571"/>
    </source>
</evidence>
<dbReference type="Proteomes" id="UP001451571">
    <property type="component" value="Chromosome"/>
</dbReference>
<keyword evidence="3" id="KW-0963">Cytoplasm</keyword>
<dbReference type="Pfam" id="PF03838">
    <property type="entry name" value="RecU"/>
    <property type="match status" value="1"/>
</dbReference>
<evidence type="ECO:0000256" key="10">
    <source>
        <dbReference type="ARBA" id="ARBA00023172"/>
    </source>
</evidence>
<evidence type="ECO:0000256" key="9">
    <source>
        <dbReference type="ARBA" id="ARBA00022842"/>
    </source>
</evidence>
<protein>
    <recommendedName>
        <fullName evidence="13">Holliday junction resolvase RecU</fullName>
    </recommendedName>
</protein>
<evidence type="ECO:0000256" key="3">
    <source>
        <dbReference type="ARBA" id="ARBA00022490"/>
    </source>
</evidence>
<keyword evidence="6" id="KW-0255">Endonuclease</keyword>
<dbReference type="Gene3D" id="3.40.1350.10">
    <property type="match status" value="1"/>
</dbReference>
<evidence type="ECO:0000256" key="4">
    <source>
        <dbReference type="ARBA" id="ARBA00022722"/>
    </source>
</evidence>
<name>A0ABZ3F2R5_9FIRM</name>
<evidence type="ECO:0000256" key="12">
    <source>
        <dbReference type="ARBA" id="ARBA00023447"/>
    </source>
</evidence>
<comment type="cofactor">
    <cofactor evidence="1">
        <name>Mg(2+)</name>
        <dbReference type="ChEBI" id="CHEBI:18420"/>
    </cofactor>
</comment>
<gene>
    <name evidence="14" type="ORF">V6984_08730</name>
</gene>
<evidence type="ECO:0000256" key="2">
    <source>
        <dbReference type="ARBA" id="ARBA00004496"/>
    </source>
</evidence>
<dbReference type="InterPro" id="IPR004612">
    <property type="entry name" value="Resolv_RecU"/>
</dbReference>
<keyword evidence="11" id="KW-0234">DNA repair</keyword>
<keyword evidence="7" id="KW-0227">DNA damage</keyword>
<evidence type="ECO:0000256" key="11">
    <source>
        <dbReference type="ARBA" id="ARBA00023204"/>
    </source>
</evidence>
<comment type="subcellular location">
    <subcellularLocation>
        <location evidence="2">Cytoplasm</location>
    </subcellularLocation>
</comment>
<evidence type="ECO:0000256" key="13">
    <source>
        <dbReference type="ARBA" id="ARBA00029523"/>
    </source>
</evidence>
<evidence type="ECO:0000256" key="8">
    <source>
        <dbReference type="ARBA" id="ARBA00022801"/>
    </source>
</evidence>
<keyword evidence="9" id="KW-0460">Magnesium</keyword>
<dbReference type="SUPFAM" id="SSF52980">
    <property type="entry name" value="Restriction endonuclease-like"/>
    <property type="match status" value="1"/>
</dbReference>
<dbReference type="RefSeq" id="WP_342759396.1">
    <property type="nucleotide sequence ID" value="NZ_CP146256.1"/>
</dbReference>
<evidence type="ECO:0000313" key="14">
    <source>
        <dbReference type="EMBL" id="XAH75822.1"/>
    </source>
</evidence>
<proteinExistence type="inferred from homology"/>
<keyword evidence="10" id="KW-0233">DNA recombination</keyword>
<evidence type="ECO:0000256" key="1">
    <source>
        <dbReference type="ARBA" id="ARBA00001946"/>
    </source>
</evidence>
<organism evidence="14 15">
    <name type="scientific">Kineothrix sedimenti</name>
    <dbReference type="NCBI Taxonomy" id="3123317"/>
    <lineage>
        <taxon>Bacteria</taxon>
        <taxon>Bacillati</taxon>
        <taxon>Bacillota</taxon>
        <taxon>Clostridia</taxon>
        <taxon>Lachnospirales</taxon>
        <taxon>Lachnospiraceae</taxon>
        <taxon>Kineothrix</taxon>
    </lineage>
</organism>